<dbReference type="GO" id="GO:0045944">
    <property type="term" value="P:positive regulation of transcription by RNA polymerase II"/>
    <property type="evidence" value="ECO:0007669"/>
    <property type="project" value="UniProtKB-ARBA"/>
</dbReference>
<feature type="compositionally biased region" description="Low complexity" evidence="10">
    <location>
        <begin position="881"/>
        <end position="931"/>
    </location>
</feature>
<feature type="region of interest" description="Disordered" evidence="10">
    <location>
        <begin position="529"/>
        <end position="605"/>
    </location>
</feature>
<evidence type="ECO:0000256" key="4">
    <source>
        <dbReference type="ARBA" id="ARBA00023015"/>
    </source>
</evidence>
<evidence type="ECO:0000313" key="12">
    <source>
        <dbReference type="EMBL" id="JAQ14520.1"/>
    </source>
</evidence>
<proteinExistence type="inferred from homology"/>
<feature type="compositionally biased region" description="Basic and acidic residues" evidence="10">
    <location>
        <begin position="1103"/>
        <end position="1118"/>
    </location>
</feature>
<sequence>MEGSILTSVPLAPGSGFGLKEKSKEWQMEMLMEKLRSKSSQFKSFYESSKALRMTMLEKRYPIDPTERSHLQKCLDTLQQNIKVTTLQAMIERLESLSRQLGLKFVPGPTGMDLFISSDMFYLEVTLESSGGVKDVKIHHDGQGGQQSCEELVACLGRRDFADFTAQLEGLASIYQINAEKKVKCKAFTALTSLEVDLTALASLHPFSKDTLDLVQHSPVGYLEKRRGGHPMKLTYFVAPYELLDPTSRARPIKALPPEGPLKVGTYVSVCMESSSANKLQIVPLVTAGRGADGSSWPIYAPLGTSNSISVAGSFVLTLNKPMPICISLINSITAVTQAPCADLTTTYPLLNLICQHSGNGTETSSSKELFVNVDDQHHCYLMTESRGLLDGVVVSSIPFNHPSHVPEIIGFLRRQAMFNCIIASCVRPSTKVVDFEKMTMVEVTPLSWRQLSVSLEHPLEESMASVELDLTDPDHVQVKVFTSSTSPGQYSELATKVFQRCLSIPVTMRTLIKQWNAESQLQQHRMMYNGSIGGGGLDPSGSGPGGGLDRSDPRGDGPPDLLDPEVSVKLEPGLGQQNYGEMLSDQQQPPSIPDPVFDSSFSSPLDHDLSLGGISFGDLPGKSGLALSGILDTAHKPKKKKRKASDVGWNSPKRKAGDDGDSSGDDDSTSLGTPTSREANDLRAGTPTSATSGLEFSALADLENSVSGMTGGDKTSDNELEEVMLAATGEIDDSDDVFKSNKKKKSRNEKERTANDILMDLENKNLVPPSVSITPIVCGNSPNFGSVLSGMGLDRRPGIEIIPITTSPPAPVPTSITITPIPKSSDERSKDRKKSREGEKSGSKTSGSEKKRKRKREESPMGPPEKLPPKNDPLSKRVTVSIEPAESSPSSPVSAIRKFTSSPTGGSSTSSPLAIIPKGSPGPSKSAKSSHQSPKHSPAYSPKNNLISSPKTHSSSSAGSPKSSGSSVGKPSLSTMKSAVSSPNKEKSKSSSSSSKSSSGADKSDRKSPKMKTSSVKSSSRSSTSSPGGGPPSGSGGGDGGGADSAQSGGTGTPAPSGGSDLGKASSSNSTSSSSRNRKGSLSAIVDKLKSAQAGDELSVSPHREKDSSKKDRDKKVPVSTAASVDQKAGSSPAPGAPKVDGKSGEYMVKHSSDGMKITINKTKTRDKLSKEKVHTGLKPGVSSGPISKKPSSSSSSSNSGTVKSGTSSSTSSSSYKKKTESASSSGSKPPKDKLNKSSSSSSSSTKDKVPASGSSSKKDAVFTVVETGLVKALDTKFQIPKLSARTSVTAGDGTKKPLNENPSPSPSPSVSVHIVPSLRLSPRHSPGVITEDDLMDEALVGGK</sequence>
<feature type="compositionally biased region" description="Low complexity" evidence="10">
    <location>
        <begin position="814"/>
        <end position="824"/>
    </location>
</feature>
<keyword evidence="5 9" id="KW-0010">Activator</keyword>
<name>A0A146M7I1_LYGHE</name>
<keyword evidence="7 9" id="KW-0539">Nucleus</keyword>
<evidence type="ECO:0000256" key="2">
    <source>
        <dbReference type="ARBA" id="ARBA00006210"/>
    </source>
</evidence>
<reference evidence="12" key="1">
    <citation type="journal article" date="2016" name="Gigascience">
        <title>De novo construction of an expanded transcriptome assembly for the western tarnished plant bug, Lygus hesperus.</title>
        <authorList>
            <person name="Tassone E.E."/>
            <person name="Geib S.M."/>
            <person name="Hall B."/>
            <person name="Fabrick J.A."/>
            <person name="Brent C.S."/>
            <person name="Hull J.J."/>
        </authorList>
    </citation>
    <scope>NUCLEOTIDE SEQUENCE</scope>
</reference>
<feature type="compositionally biased region" description="Low complexity" evidence="10">
    <location>
        <begin position="991"/>
        <end position="1002"/>
    </location>
</feature>
<evidence type="ECO:0000256" key="7">
    <source>
        <dbReference type="ARBA" id="ARBA00023242"/>
    </source>
</evidence>
<dbReference type="InterPro" id="IPR019680">
    <property type="entry name" value="Mediator_Med1"/>
</dbReference>
<dbReference type="PANTHER" id="PTHR12881:SF10">
    <property type="entry name" value="MEDIATOR OF RNA POLYMERASE II TRANSCRIPTION SUBUNIT 1"/>
    <property type="match status" value="1"/>
</dbReference>
<feature type="domain" description="Mediator complex subunit Med1" evidence="11">
    <location>
        <begin position="72"/>
        <end position="428"/>
    </location>
</feature>
<dbReference type="InterPro" id="IPR051999">
    <property type="entry name" value="Mediator_complex_subunit_1"/>
</dbReference>
<evidence type="ECO:0000256" key="9">
    <source>
        <dbReference type="RuleBase" id="RU364059"/>
    </source>
</evidence>
<evidence type="ECO:0000256" key="1">
    <source>
        <dbReference type="ARBA" id="ARBA00004123"/>
    </source>
</evidence>
<evidence type="ECO:0000256" key="8">
    <source>
        <dbReference type="ARBA" id="ARBA00031254"/>
    </source>
</evidence>
<feature type="compositionally biased region" description="Low complexity" evidence="10">
    <location>
        <begin position="1012"/>
        <end position="1027"/>
    </location>
</feature>
<comment type="subcellular location">
    <subcellularLocation>
        <location evidence="1 9">Nucleus</location>
    </subcellularLocation>
</comment>
<keyword evidence="6 9" id="KW-0804">Transcription</keyword>
<dbReference type="EMBL" id="GDHC01004109">
    <property type="protein sequence ID" value="JAQ14520.1"/>
    <property type="molecule type" value="Transcribed_RNA"/>
</dbReference>
<dbReference type="PANTHER" id="PTHR12881">
    <property type="entry name" value="MEDIATOR OF RNA POLYMERASE II TRANSCRIPTION SUBUNIT 1"/>
    <property type="match status" value="1"/>
</dbReference>
<feature type="compositionally biased region" description="Basic and acidic residues" evidence="10">
    <location>
        <begin position="825"/>
        <end position="843"/>
    </location>
</feature>
<evidence type="ECO:0000256" key="3">
    <source>
        <dbReference type="ARBA" id="ARBA00020612"/>
    </source>
</evidence>
<comment type="function">
    <text evidence="9">Component of the Mediator complex, a coactivator involved in the regulated transcription of nearly all RNA polymerase II-dependent genes. Mediator functions as a bridge to convey information from gene-specific regulatory proteins to the basal RNA polymerase II transcription machinery. Mediator is recruited to promoters by direct interactions with regulatory proteins and serves as a scaffold for the assembly of a functional preinitiation complex with RNA polymerase II and the general transcription factors.</text>
</comment>
<gene>
    <name evidence="12" type="primary">AAEL007402_0</name>
    <name evidence="12" type="ORF">g.78225</name>
</gene>
<feature type="compositionally biased region" description="Basic and acidic residues" evidence="10">
    <location>
        <begin position="1165"/>
        <end position="1176"/>
    </location>
</feature>
<feature type="compositionally biased region" description="Low complexity" evidence="10">
    <location>
        <begin position="949"/>
        <end position="975"/>
    </location>
</feature>
<evidence type="ECO:0000256" key="10">
    <source>
        <dbReference type="SAM" id="MobiDB-lite"/>
    </source>
</evidence>
<feature type="compositionally biased region" description="Low complexity" evidence="10">
    <location>
        <begin position="585"/>
        <end position="605"/>
    </location>
</feature>
<feature type="compositionally biased region" description="Low complexity" evidence="10">
    <location>
        <begin position="1045"/>
        <end position="1085"/>
    </location>
</feature>
<dbReference type="Pfam" id="PF10744">
    <property type="entry name" value="Med1"/>
    <property type="match status" value="1"/>
</dbReference>
<protein>
    <recommendedName>
        <fullName evidence="3 9">Mediator of RNA polymerase II transcription subunit 1</fullName>
    </recommendedName>
    <alternativeName>
        <fullName evidence="8 9">Mediator complex subunit 1</fullName>
    </alternativeName>
</protein>
<evidence type="ECO:0000256" key="6">
    <source>
        <dbReference type="ARBA" id="ARBA00023163"/>
    </source>
</evidence>
<feature type="compositionally biased region" description="Low complexity" evidence="10">
    <location>
        <begin position="1180"/>
        <end position="1216"/>
    </location>
</feature>
<feature type="region of interest" description="Disordered" evidence="10">
    <location>
        <begin position="803"/>
        <end position="1263"/>
    </location>
</feature>
<comment type="similarity">
    <text evidence="2 9">Belongs to the Mediator complex subunit 1 family.</text>
</comment>
<feature type="region of interest" description="Disordered" evidence="10">
    <location>
        <begin position="635"/>
        <end position="694"/>
    </location>
</feature>
<organism evidence="12">
    <name type="scientific">Lygus hesperus</name>
    <name type="common">Western plant bug</name>
    <dbReference type="NCBI Taxonomy" id="30085"/>
    <lineage>
        <taxon>Eukaryota</taxon>
        <taxon>Metazoa</taxon>
        <taxon>Ecdysozoa</taxon>
        <taxon>Arthropoda</taxon>
        <taxon>Hexapoda</taxon>
        <taxon>Insecta</taxon>
        <taxon>Pterygota</taxon>
        <taxon>Neoptera</taxon>
        <taxon>Paraneoptera</taxon>
        <taxon>Hemiptera</taxon>
        <taxon>Heteroptera</taxon>
        <taxon>Panheteroptera</taxon>
        <taxon>Cimicomorpha</taxon>
        <taxon>Miridae</taxon>
        <taxon>Mirini</taxon>
        <taxon>Lygus</taxon>
    </lineage>
</organism>
<dbReference type="GO" id="GO:0003712">
    <property type="term" value="F:transcription coregulator activity"/>
    <property type="evidence" value="ECO:0007669"/>
    <property type="project" value="InterPro"/>
</dbReference>
<feature type="compositionally biased region" description="Basic and acidic residues" evidence="10">
    <location>
        <begin position="1141"/>
        <end position="1155"/>
    </location>
</feature>
<accession>A0A146M7I1</accession>
<feature type="region of interest" description="Disordered" evidence="10">
    <location>
        <begin position="1278"/>
        <end position="1315"/>
    </location>
</feature>
<dbReference type="GO" id="GO:0016592">
    <property type="term" value="C:mediator complex"/>
    <property type="evidence" value="ECO:0007669"/>
    <property type="project" value="InterPro"/>
</dbReference>
<evidence type="ECO:0000259" key="11">
    <source>
        <dbReference type="Pfam" id="PF10744"/>
    </source>
</evidence>
<keyword evidence="4 9" id="KW-0805">Transcription regulation</keyword>
<feature type="compositionally biased region" description="Gly residues" evidence="10">
    <location>
        <begin position="1028"/>
        <end position="1044"/>
    </location>
</feature>
<feature type="compositionally biased region" description="Acidic residues" evidence="10">
    <location>
        <begin position="660"/>
        <end position="669"/>
    </location>
</feature>
<feature type="compositionally biased region" description="Gly residues" evidence="10">
    <location>
        <begin position="532"/>
        <end position="549"/>
    </location>
</feature>
<evidence type="ECO:0000256" key="5">
    <source>
        <dbReference type="ARBA" id="ARBA00023159"/>
    </source>
</evidence>